<keyword evidence="6 9" id="KW-0057">Aromatic amino acid biosynthesis</keyword>
<dbReference type="UniPathway" id="UPA00035">
    <property type="reaction ID" value="UER00044"/>
</dbReference>
<evidence type="ECO:0000256" key="2">
    <source>
        <dbReference type="ARBA" id="ARBA00004733"/>
    </source>
</evidence>
<evidence type="ECO:0000256" key="9">
    <source>
        <dbReference type="HAMAP-Rule" id="MF_00131"/>
    </source>
</evidence>
<dbReference type="Proteomes" id="UP000295008">
    <property type="component" value="Unassembled WGS sequence"/>
</dbReference>
<evidence type="ECO:0000256" key="10">
    <source>
        <dbReference type="RuleBase" id="RU003662"/>
    </source>
</evidence>
<comment type="catalytic activity">
    <reaction evidence="8 9">
        <text>(1S,2R)-1-C-(indol-3-yl)glycerol 3-phosphate + L-serine = D-glyceraldehyde 3-phosphate + L-tryptophan + H2O</text>
        <dbReference type="Rhea" id="RHEA:10532"/>
        <dbReference type="ChEBI" id="CHEBI:15377"/>
        <dbReference type="ChEBI" id="CHEBI:33384"/>
        <dbReference type="ChEBI" id="CHEBI:57912"/>
        <dbReference type="ChEBI" id="CHEBI:58866"/>
        <dbReference type="ChEBI" id="CHEBI:59776"/>
        <dbReference type="EC" id="4.2.1.20"/>
    </reaction>
</comment>
<dbReference type="InterPro" id="IPR011060">
    <property type="entry name" value="RibuloseP-bd_barrel"/>
</dbReference>
<dbReference type="HAMAP" id="MF_00131">
    <property type="entry name" value="Trp_synth_alpha"/>
    <property type="match status" value="1"/>
</dbReference>
<dbReference type="Gene3D" id="3.20.20.70">
    <property type="entry name" value="Aldolase class I"/>
    <property type="match status" value="1"/>
</dbReference>
<dbReference type="EC" id="4.2.1.20" evidence="9"/>
<dbReference type="InterPro" id="IPR018204">
    <property type="entry name" value="Trp_synthase_alpha_AS"/>
</dbReference>
<dbReference type="CDD" id="cd04724">
    <property type="entry name" value="Tryptophan_synthase_alpha"/>
    <property type="match status" value="1"/>
</dbReference>
<organism evidence="11 12">
    <name type="scientific">Hydrogenispora ethanolica</name>
    <dbReference type="NCBI Taxonomy" id="1082276"/>
    <lineage>
        <taxon>Bacteria</taxon>
        <taxon>Bacillati</taxon>
        <taxon>Bacillota</taxon>
        <taxon>Hydrogenispora</taxon>
    </lineage>
</organism>
<dbReference type="PANTHER" id="PTHR43406">
    <property type="entry name" value="TRYPTOPHAN SYNTHASE, ALPHA CHAIN"/>
    <property type="match status" value="1"/>
</dbReference>
<dbReference type="InterPro" id="IPR013785">
    <property type="entry name" value="Aldolase_TIM"/>
</dbReference>
<dbReference type="NCBIfam" id="TIGR00262">
    <property type="entry name" value="trpA"/>
    <property type="match status" value="1"/>
</dbReference>
<reference evidence="11 12" key="1">
    <citation type="submission" date="2019-03" db="EMBL/GenBank/DDBJ databases">
        <title>Genomic Encyclopedia of Type Strains, Phase IV (KMG-IV): sequencing the most valuable type-strain genomes for metagenomic binning, comparative biology and taxonomic classification.</title>
        <authorList>
            <person name="Goeker M."/>
        </authorList>
    </citation>
    <scope>NUCLEOTIDE SEQUENCE [LARGE SCALE GENOMIC DNA]</scope>
    <source>
        <strain evidence="11 12">LX-B</strain>
    </source>
</reference>
<evidence type="ECO:0000256" key="1">
    <source>
        <dbReference type="ARBA" id="ARBA00003365"/>
    </source>
</evidence>
<comment type="caution">
    <text evidence="11">The sequence shown here is derived from an EMBL/GenBank/DDBJ whole genome shotgun (WGS) entry which is preliminary data.</text>
</comment>
<dbReference type="OrthoDB" id="9804578at2"/>
<dbReference type="EMBL" id="SLUN01000053">
    <property type="protein sequence ID" value="TCL55849.1"/>
    <property type="molecule type" value="Genomic_DNA"/>
</dbReference>
<dbReference type="RefSeq" id="WP_132017556.1">
    <property type="nucleotide sequence ID" value="NZ_SLUN01000053.1"/>
</dbReference>
<comment type="function">
    <text evidence="1 9">The alpha subunit is responsible for the aldol cleavage of indoleglycerol phosphate to indole and glyceraldehyde 3-phosphate.</text>
</comment>
<evidence type="ECO:0000256" key="5">
    <source>
        <dbReference type="ARBA" id="ARBA00022822"/>
    </source>
</evidence>
<keyword evidence="7 9" id="KW-0456">Lyase</keyword>
<evidence type="ECO:0000256" key="7">
    <source>
        <dbReference type="ARBA" id="ARBA00023239"/>
    </source>
</evidence>
<dbReference type="SUPFAM" id="SSF51366">
    <property type="entry name" value="Ribulose-phoshate binding barrel"/>
    <property type="match status" value="1"/>
</dbReference>
<dbReference type="Pfam" id="PF00290">
    <property type="entry name" value="Trp_syntA"/>
    <property type="match status" value="1"/>
</dbReference>
<name>A0A4R1QPV3_HYDET</name>
<comment type="pathway">
    <text evidence="2 9">Amino-acid biosynthesis; L-tryptophan biosynthesis; L-tryptophan from chorismate: step 5/5.</text>
</comment>
<feature type="active site" description="Proton acceptor" evidence="9">
    <location>
        <position position="49"/>
    </location>
</feature>
<comment type="similarity">
    <text evidence="9 10">Belongs to the TrpA family.</text>
</comment>
<protein>
    <recommendedName>
        <fullName evidence="9">Tryptophan synthase alpha chain</fullName>
        <ecNumber evidence="9">4.2.1.20</ecNumber>
    </recommendedName>
</protein>
<evidence type="ECO:0000256" key="6">
    <source>
        <dbReference type="ARBA" id="ARBA00023141"/>
    </source>
</evidence>
<evidence type="ECO:0000313" key="12">
    <source>
        <dbReference type="Proteomes" id="UP000295008"/>
    </source>
</evidence>
<comment type="subunit">
    <text evidence="3 9">Tetramer of two alpha and two beta chains.</text>
</comment>
<dbReference type="PANTHER" id="PTHR43406:SF1">
    <property type="entry name" value="TRYPTOPHAN SYNTHASE ALPHA CHAIN, CHLOROPLASTIC"/>
    <property type="match status" value="1"/>
</dbReference>
<keyword evidence="5 9" id="KW-0822">Tryptophan biosynthesis</keyword>
<sequence length="261" mass="27613">MNQVAARYESLRRDRRKALIPYLMGGDPGLRETADLLTVLSEAGADLIEVGVPFSDPVADGPIIQAAGQRALNNGCTVAKLLATLKEVLPGLGTPVILMAYYNTLYHRGIERFMAEARESGVAGLIIPDLPPEEAGDLRHYASEYEIGLNFLVAPTSPAERIRQAAEASTGFLYAVSLKGVTGVRNQLPAGIPDFIARIKTQTSKPVGVGFGISTLEQARSIGQLADGVIVGSAIVQAIAEDSSFQKVTAAVRNLKEGLAG</sequence>
<dbReference type="InterPro" id="IPR002028">
    <property type="entry name" value="Trp_synthase_suA"/>
</dbReference>
<keyword evidence="4 9" id="KW-0028">Amino-acid biosynthesis</keyword>
<dbReference type="FunFam" id="3.20.20.70:FF:000037">
    <property type="entry name" value="Tryptophan synthase alpha chain"/>
    <property type="match status" value="1"/>
</dbReference>
<accession>A0A4R1QPV3</accession>
<dbReference type="GO" id="GO:0004834">
    <property type="term" value="F:tryptophan synthase activity"/>
    <property type="evidence" value="ECO:0007669"/>
    <property type="project" value="UniProtKB-UniRule"/>
</dbReference>
<dbReference type="GO" id="GO:0005829">
    <property type="term" value="C:cytosol"/>
    <property type="evidence" value="ECO:0007669"/>
    <property type="project" value="TreeGrafter"/>
</dbReference>
<evidence type="ECO:0000313" key="11">
    <source>
        <dbReference type="EMBL" id="TCL55849.1"/>
    </source>
</evidence>
<keyword evidence="12" id="KW-1185">Reference proteome</keyword>
<gene>
    <name evidence="9" type="primary">trpA</name>
    <name evidence="11" type="ORF">EDC14_105313</name>
</gene>
<dbReference type="AlphaFoldDB" id="A0A4R1QPV3"/>
<feature type="active site" description="Proton acceptor" evidence="9">
    <location>
        <position position="60"/>
    </location>
</feature>
<evidence type="ECO:0000256" key="3">
    <source>
        <dbReference type="ARBA" id="ARBA00011270"/>
    </source>
</evidence>
<evidence type="ECO:0000256" key="4">
    <source>
        <dbReference type="ARBA" id="ARBA00022605"/>
    </source>
</evidence>
<dbReference type="PROSITE" id="PS00167">
    <property type="entry name" value="TRP_SYNTHASE_ALPHA"/>
    <property type="match status" value="1"/>
</dbReference>
<proteinExistence type="inferred from homology"/>
<evidence type="ECO:0000256" key="8">
    <source>
        <dbReference type="ARBA" id="ARBA00049047"/>
    </source>
</evidence>